<evidence type="ECO:0000313" key="9">
    <source>
        <dbReference type="Proteomes" id="UP000245252"/>
    </source>
</evidence>
<dbReference type="InterPro" id="IPR020846">
    <property type="entry name" value="MFS_dom"/>
</dbReference>
<dbReference type="PROSITE" id="PS50850">
    <property type="entry name" value="MFS"/>
    <property type="match status" value="1"/>
</dbReference>
<keyword evidence="5 6" id="KW-0472">Membrane</keyword>
<dbReference type="InterPro" id="IPR011701">
    <property type="entry name" value="MFS"/>
</dbReference>
<feature type="transmembrane region" description="Helical" evidence="6">
    <location>
        <begin position="137"/>
        <end position="159"/>
    </location>
</feature>
<keyword evidence="2" id="KW-1003">Cell membrane</keyword>
<dbReference type="OrthoDB" id="9796632at2"/>
<dbReference type="Gene3D" id="1.20.1250.20">
    <property type="entry name" value="MFS general substrate transporter like domains"/>
    <property type="match status" value="2"/>
</dbReference>
<evidence type="ECO:0000259" key="7">
    <source>
        <dbReference type="PROSITE" id="PS50850"/>
    </source>
</evidence>
<feature type="transmembrane region" description="Helical" evidence="6">
    <location>
        <begin position="403"/>
        <end position="424"/>
    </location>
</feature>
<accession>A0A2U2DJ54</accession>
<keyword evidence="3 6" id="KW-0812">Transmembrane</keyword>
<keyword evidence="4 6" id="KW-1133">Transmembrane helix</keyword>
<feature type="domain" description="Major facilitator superfamily (MFS) profile" evidence="7">
    <location>
        <begin position="10"/>
        <end position="429"/>
    </location>
</feature>
<feature type="transmembrane region" description="Helical" evidence="6">
    <location>
        <begin position="165"/>
        <end position="186"/>
    </location>
</feature>
<proteinExistence type="predicted"/>
<comment type="subcellular location">
    <subcellularLocation>
        <location evidence="1">Cell membrane</location>
        <topology evidence="1">Multi-pass membrane protein</topology>
    </subcellularLocation>
</comment>
<feature type="transmembrane region" description="Helical" evidence="6">
    <location>
        <begin position="100"/>
        <end position="116"/>
    </location>
</feature>
<dbReference type="InterPro" id="IPR000849">
    <property type="entry name" value="Sugar_P_transporter"/>
</dbReference>
<dbReference type="Pfam" id="PF07690">
    <property type="entry name" value="MFS_1"/>
    <property type="match status" value="1"/>
</dbReference>
<dbReference type="AlphaFoldDB" id="A0A2U2DJ54"/>
<evidence type="ECO:0000256" key="2">
    <source>
        <dbReference type="ARBA" id="ARBA00022475"/>
    </source>
</evidence>
<feature type="transmembrane region" description="Helical" evidence="6">
    <location>
        <begin position="310"/>
        <end position="329"/>
    </location>
</feature>
<evidence type="ECO:0000256" key="3">
    <source>
        <dbReference type="ARBA" id="ARBA00022692"/>
    </source>
</evidence>
<gene>
    <name evidence="8" type="ORF">DEM27_25580</name>
</gene>
<dbReference type="Proteomes" id="UP000245252">
    <property type="component" value="Unassembled WGS sequence"/>
</dbReference>
<dbReference type="GO" id="GO:0022857">
    <property type="term" value="F:transmembrane transporter activity"/>
    <property type="evidence" value="ECO:0007669"/>
    <property type="project" value="InterPro"/>
</dbReference>
<organism evidence="8 9">
    <name type="scientific">Metarhizobium album</name>
    <dbReference type="NCBI Taxonomy" id="2182425"/>
    <lineage>
        <taxon>Bacteria</taxon>
        <taxon>Pseudomonadati</taxon>
        <taxon>Pseudomonadota</taxon>
        <taxon>Alphaproteobacteria</taxon>
        <taxon>Hyphomicrobiales</taxon>
        <taxon>Rhizobiaceae</taxon>
        <taxon>Metarhizobium</taxon>
    </lineage>
</organism>
<sequence>MKSIPYRWVIAITLFAAYSIQYLDRVKTNVLNPVIAHDVGLSVSDLGTGAFLMLLFYGPSQYVSGILTDKFGAKRILIFSVIAWSVMTAWMAHIQSRDEYFFRMALFGALVGTEYVPSARILMRWFNKEGRARAQALLSWAWILTPAWASVFATQFAHAAGDWRIVFYVTAAFGVVPLVMIALLVFDRPEHYKKATPADLEYAYRDEIERGDIREGSYGDAQKQILEKHDIKFLDLFKNRSYVAVIFVDIVMQITLYGALTWIPLYLSDVFHFKLQEMGLWSALYFGAGAIGSFSSSYLSDKVFSGNRRIMILTCFIGLAPFVFLLATLNEAHPGMLAFCLCGMGFFGNMAWGPFLAVPAEIFTPEVYGKAMGFVNGAAYTVAAFSAKIFAALVVVNEAGKDYSMGWVFIGACVVMGIIAASFIHTGSGKTQAVGRTARA</sequence>
<dbReference type="InterPro" id="IPR036259">
    <property type="entry name" value="MFS_trans_sf"/>
</dbReference>
<dbReference type="PANTHER" id="PTHR11662:SF399">
    <property type="entry name" value="FI19708P1-RELATED"/>
    <property type="match status" value="1"/>
</dbReference>
<evidence type="ECO:0000313" key="8">
    <source>
        <dbReference type="EMBL" id="PWE53336.1"/>
    </source>
</evidence>
<dbReference type="GO" id="GO:0005886">
    <property type="term" value="C:plasma membrane"/>
    <property type="evidence" value="ECO:0007669"/>
    <property type="project" value="UniProtKB-SubCell"/>
</dbReference>
<dbReference type="SUPFAM" id="SSF103473">
    <property type="entry name" value="MFS general substrate transporter"/>
    <property type="match status" value="1"/>
</dbReference>
<dbReference type="PIRSF" id="PIRSF002808">
    <property type="entry name" value="Hexose_phosphate_transp"/>
    <property type="match status" value="1"/>
</dbReference>
<feature type="transmembrane region" description="Helical" evidence="6">
    <location>
        <begin position="378"/>
        <end position="397"/>
    </location>
</feature>
<reference evidence="8 9" key="1">
    <citation type="submission" date="2018-05" db="EMBL/GenBank/DDBJ databases">
        <title>The draft genome of strain NS-104.</title>
        <authorList>
            <person name="Hang P."/>
            <person name="Jiang J."/>
        </authorList>
    </citation>
    <scope>NUCLEOTIDE SEQUENCE [LARGE SCALE GENOMIC DNA]</scope>
    <source>
        <strain evidence="8 9">NS-104</strain>
    </source>
</reference>
<feature type="transmembrane region" description="Helical" evidence="6">
    <location>
        <begin position="76"/>
        <end position="94"/>
    </location>
</feature>
<keyword evidence="9" id="KW-1185">Reference proteome</keyword>
<feature type="transmembrane region" description="Helical" evidence="6">
    <location>
        <begin position="335"/>
        <end position="357"/>
    </location>
</feature>
<evidence type="ECO:0000256" key="5">
    <source>
        <dbReference type="ARBA" id="ARBA00023136"/>
    </source>
</evidence>
<feature type="transmembrane region" description="Helical" evidence="6">
    <location>
        <begin position="242"/>
        <end position="267"/>
    </location>
</feature>
<evidence type="ECO:0000256" key="6">
    <source>
        <dbReference type="SAM" id="Phobius"/>
    </source>
</evidence>
<dbReference type="EMBL" id="QFBC01000016">
    <property type="protein sequence ID" value="PWE53336.1"/>
    <property type="molecule type" value="Genomic_DNA"/>
</dbReference>
<dbReference type="RefSeq" id="WP_109461085.1">
    <property type="nucleotide sequence ID" value="NZ_QFBC01000016.1"/>
</dbReference>
<dbReference type="InterPro" id="IPR050382">
    <property type="entry name" value="MFS_Na/Anion_cotransporter"/>
</dbReference>
<comment type="caution">
    <text evidence="8">The sequence shown here is derived from an EMBL/GenBank/DDBJ whole genome shotgun (WGS) entry which is preliminary data.</text>
</comment>
<evidence type="ECO:0000256" key="1">
    <source>
        <dbReference type="ARBA" id="ARBA00004651"/>
    </source>
</evidence>
<dbReference type="PANTHER" id="PTHR11662">
    <property type="entry name" value="SOLUTE CARRIER FAMILY 17"/>
    <property type="match status" value="1"/>
</dbReference>
<evidence type="ECO:0000256" key="4">
    <source>
        <dbReference type="ARBA" id="ARBA00022989"/>
    </source>
</evidence>
<feature type="transmembrane region" description="Helical" evidence="6">
    <location>
        <begin position="279"/>
        <end position="298"/>
    </location>
</feature>
<name>A0A2U2DJ54_9HYPH</name>
<protein>
    <submittedName>
        <fullName evidence="8">MFS transporter</fullName>
    </submittedName>
</protein>